<accession>A0A0S2IA62</accession>
<sequence>MNFFIFSYIILLSLFFFRKQTIFYMLISILVVFFLYNGFIIKNINFNYQDYWFVFLLTWTYYFIIESNIDSRKDIYFLKFLVWLGSLFIILSSNLIIIYIGLELQTFSLFVLISKNRVLIKSSEAGLKYFILGALSSGFFLISSITIYSLFDSIDLIYLCNNYNQYFSFYCLISVLGLSLFFKLSLFPLHFWIPDIYEGSSSDVLSLIATLPKISVLSLLLKLQLPLNILMFVGLSSIIIGCLGGLNQTKIKRLLAYSSISHLGFTILGIGLFGKISLEISLVYFLIYIISSIGLLIFLVWFSDKDDFYIIELSGLQFSFVLWGLIWCVLFLSIAGLPPLSGFLGKWWIIVNLINANYVFFSLIIVIFSTISISFYLRISKLIYFQPKFSYITWYSVLKPKKSKELTFYIISFVLYFSIFGLINPNIWSSLVYFFWI</sequence>
<comment type="catalytic activity">
    <reaction evidence="6">
        <text>a ubiquinone + NADH + 5 H(+)(in) = a ubiquinol + NAD(+) + 4 H(+)(out)</text>
        <dbReference type="Rhea" id="RHEA:29091"/>
        <dbReference type="Rhea" id="RHEA-COMP:9565"/>
        <dbReference type="Rhea" id="RHEA-COMP:9566"/>
        <dbReference type="ChEBI" id="CHEBI:15378"/>
        <dbReference type="ChEBI" id="CHEBI:16389"/>
        <dbReference type="ChEBI" id="CHEBI:17976"/>
        <dbReference type="ChEBI" id="CHEBI:57540"/>
        <dbReference type="ChEBI" id="CHEBI:57945"/>
        <dbReference type="EC" id="7.1.1.2"/>
    </reaction>
</comment>
<dbReference type="AlphaFoldDB" id="A0A0S2IA62"/>
<dbReference type="InterPro" id="IPR001750">
    <property type="entry name" value="ND/Mrp_TM"/>
</dbReference>
<evidence type="ECO:0000256" key="1">
    <source>
        <dbReference type="ARBA" id="ARBA00004141"/>
    </source>
</evidence>
<dbReference type="EC" id="7.1.1.2" evidence="2"/>
<gene>
    <name evidence="9" type="primary">nad2</name>
</gene>
<feature type="transmembrane region" description="Helical" evidence="7">
    <location>
        <begin position="51"/>
        <end position="69"/>
    </location>
</feature>
<keyword evidence="3 7" id="KW-0812">Transmembrane</keyword>
<evidence type="ECO:0000259" key="8">
    <source>
        <dbReference type="Pfam" id="PF00361"/>
    </source>
</evidence>
<organism evidence="9">
    <name type="scientific">Cladonema pacificum</name>
    <dbReference type="NCBI Taxonomy" id="499903"/>
    <lineage>
        <taxon>Eukaryota</taxon>
        <taxon>Metazoa</taxon>
        <taxon>Cnidaria</taxon>
        <taxon>Hydrozoa</taxon>
        <taxon>Hydroidolina</taxon>
        <taxon>Anthoathecata</taxon>
        <taxon>Capitata</taxon>
        <taxon>Cladonematidae</taxon>
        <taxon>Cladonema</taxon>
    </lineage>
</organism>
<evidence type="ECO:0000313" key="9">
    <source>
        <dbReference type="EMBL" id="ALO20650.1"/>
    </source>
</evidence>
<feature type="transmembrane region" description="Helical" evidence="7">
    <location>
        <begin position="225"/>
        <end position="247"/>
    </location>
</feature>
<keyword evidence="4 7" id="KW-1133">Transmembrane helix</keyword>
<feature type="transmembrane region" description="Helical" evidence="7">
    <location>
        <begin position="358"/>
        <end position="379"/>
    </location>
</feature>
<evidence type="ECO:0000256" key="2">
    <source>
        <dbReference type="ARBA" id="ARBA00012944"/>
    </source>
</evidence>
<keyword evidence="9" id="KW-0496">Mitochondrion</keyword>
<protein>
    <recommendedName>
        <fullName evidence="2">NADH:ubiquinone reductase (H(+)-translocating)</fullName>
        <ecNumber evidence="2">7.1.1.2</ecNumber>
    </recommendedName>
</protein>
<name>A0A0S2IA62_9CNID</name>
<evidence type="ECO:0000256" key="3">
    <source>
        <dbReference type="ARBA" id="ARBA00022692"/>
    </source>
</evidence>
<feature type="transmembrane region" description="Helical" evidence="7">
    <location>
        <begin position="408"/>
        <end position="436"/>
    </location>
</feature>
<dbReference type="EMBL" id="KT809323">
    <property type="protein sequence ID" value="ALO20650.1"/>
    <property type="molecule type" value="Genomic_DNA"/>
</dbReference>
<evidence type="ECO:0000256" key="4">
    <source>
        <dbReference type="ARBA" id="ARBA00022989"/>
    </source>
</evidence>
<feature type="transmembrane region" description="Helical" evidence="7">
    <location>
        <begin position="129"/>
        <end position="151"/>
    </location>
</feature>
<feature type="transmembrane region" description="Helical" evidence="7">
    <location>
        <begin position="21"/>
        <end position="39"/>
    </location>
</feature>
<feature type="transmembrane region" description="Helical" evidence="7">
    <location>
        <begin position="282"/>
        <end position="303"/>
    </location>
</feature>
<dbReference type="PANTHER" id="PTHR22773">
    <property type="entry name" value="NADH DEHYDROGENASE"/>
    <property type="match status" value="1"/>
</dbReference>
<dbReference type="GO" id="GO:0008137">
    <property type="term" value="F:NADH dehydrogenase (ubiquinone) activity"/>
    <property type="evidence" value="ECO:0007669"/>
    <property type="project" value="UniProtKB-EC"/>
</dbReference>
<feature type="transmembrane region" description="Helical" evidence="7">
    <location>
        <begin position="254"/>
        <end position="276"/>
    </location>
</feature>
<proteinExistence type="predicted"/>
<evidence type="ECO:0000256" key="5">
    <source>
        <dbReference type="ARBA" id="ARBA00023136"/>
    </source>
</evidence>
<evidence type="ECO:0000256" key="7">
    <source>
        <dbReference type="SAM" id="Phobius"/>
    </source>
</evidence>
<feature type="transmembrane region" description="Helical" evidence="7">
    <location>
        <begin position="163"/>
        <end position="182"/>
    </location>
</feature>
<dbReference type="Pfam" id="PF00361">
    <property type="entry name" value="Proton_antipo_M"/>
    <property type="match status" value="1"/>
</dbReference>
<keyword evidence="5 7" id="KW-0472">Membrane</keyword>
<feature type="domain" description="NADH:quinone oxidoreductase/Mrp antiporter transmembrane" evidence="8">
    <location>
        <begin position="92"/>
        <end position="371"/>
    </location>
</feature>
<geneLocation type="mitochondrion" evidence="9"/>
<comment type="subcellular location">
    <subcellularLocation>
        <location evidence="1">Membrane</location>
        <topology evidence="1">Multi-pass membrane protein</topology>
    </subcellularLocation>
</comment>
<reference evidence="9" key="1">
    <citation type="journal article" date="2015" name="PeerJ">
        <title>Phylogenetic analysis of higher-level relationships within Hydroidolina (Cnidaria: Hydrozoa) using mitochondrial genome data and insight into their mitochondrial transcription.</title>
        <authorList>
            <person name="Kayal E."/>
            <person name="Bentlage B."/>
            <person name="Cartwright P."/>
            <person name="Yanagihara A.A."/>
            <person name="Lindsay D.J."/>
            <person name="Hopcroft R.R."/>
            <person name="Collins A.G."/>
        </authorList>
    </citation>
    <scope>NUCLEOTIDE SEQUENCE</scope>
</reference>
<dbReference type="GO" id="GO:0016020">
    <property type="term" value="C:membrane"/>
    <property type="evidence" value="ECO:0007669"/>
    <property type="project" value="UniProtKB-SubCell"/>
</dbReference>
<feature type="transmembrane region" description="Helical" evidence="7">
    <location>
        <begin position="81"/>
        <end position="102"/>
    </location>
</feature>
<evidence type="ECO:0000256" key="6">
    <source>
        <dbReference type="ARBA" id="ARBA00049551"/>
    </source>
</evidence>
<feature type="transmembrane region" description="Helical" evidence="7">
    <location>
        <begin position="315"/>
        <end position="338"/>
    </location>
</feature>